<proteinExistence type="predicted"/>
<reference evidence="2 3" key="1">
    <citation type="journal article" date="2014" name="PLoS Genet.">
        <title>Phylogenetically driven sequencing of extremely halophilic archaea reveals strategies for static and dynamic osmo-response.</title>
        <authorList>
            <person name="Becker E.A."/>
            <person name="Seitzer P.M."/>
            <person name="Tritt A."/>
            <person name="Larsen D."/>
            <person name="Krusor M."/>
            <person name="Yao A.I."/>
            <person name="Wu D."/>
            <person name="Madern D."/>
            <person name="Eisen J.A."/>
            <person name="Darling A.E."/>
            <person name="Facciotti M.T."/>
        </authorList>
    </citation>
    <scope>NUCLEOTIDE SEQUENCE [LARGE SCALE GENOMIC DNA]</scope>
    <source>
        <strain evidence="2 3">JCM 14848</strain>
    </source>
</reference>
<gene>
    <name evidence="2" type="ORF">C474_13944</name>
</gene>
<organism evidence="2 3">
    <name type="scientific">Halogeometricum pallidum JCM 14848</name>
    <dbReference type="NCBI Taxonomy" id="1227487"/>
    <lineage>
        <taxon>Archaea</taxon>
        <taxon>Methanobacteriati</taxon>
        <taxon>Methanobacteriota</taxon>
        <taxon>Stenosarchaea group</taxon>
        <taxon>Halobacteria</taxon>
        <taxon>Halobacteriales</taxon>
        <taxon>Haloferacaceae</taxon>
        <taxon>Halogeometricum</taxon>
    </lineage>
</organism>
<protein>
    <recommendedName>
        <fullName evidence="1">PD-(D/E)XK endonuclease-like domain-containing protein</fullName>
    </recommendedName>
</protein>
<evidence type="ECO:0000313" key="3">
    <source>
        <dbReference type="Proteomes" id="UP000011513"/>
    </source>
</evidence>
<dbReference type="EMBL" id="AOIV01000035">
    <property type="protein sequence ID" value="ELZ29009.1"/>
    <property type="molecule type" value="Genomic_DNA"/>
</dbReference>
<dbReference type="eggNOG" id="arCOG00787">
    <property type="taxonomic scope" value="Archaea"/>
</dbReference>
<dbReference type="Proteomes" id="UP000011513">
    <property type="component" value="Unassembled WGS sequence"/>
</dbReference>
<dbReference type="InterPro" id="IPR011604">
    <property type="entry name" value="PDDEXK-like_dom_sf"/>
</dbReference>
<evidence type="ECO:0000259" key="1">
    <source>
        <dbReference type="Pfam" id="PF12705"/>
    </source>
</evidence>
<keyword evidence="3" id="KW-1185">Reference proteome</keyword>
<comment type="caution">
    <text evidence="2">The sequence shown here is derived from an EMBL/GenBank/DDBJ whole genome shotgun (WGS) entry which is preliminary data.</text>
</comment>
<name>M0D4E5_HALPD</name>
<evidence type="ECO:0000313" key="2">
    <source>
        <dbReference type="EMBL" id="ELZ29009.1"/>
    </source>
</evidence>
<dbReference type="Gene3D" id="3.90.320.10">
    <property type="match status" value="1"/>
</dbReference>
<dbReference type="InParanoid" id="M0D4E5"/>
<dbReference type="AlphaFoldDB" id="M0D4E5"/>
<accession>M0D4E5</accession>
<sequence>MAGESDEEIRAVALDAFDDEWDSQTSRTEYTTSAHYEYDEQLARAAIEAYFSTGPGVGHVQGSVLTEVELECERDGILLHGYADNVVRTDDGLQVIDYKPSVRYELSTSDRAKEKLREHLAGEDYHPRLVKSAIQAATYIEGIQNTSVYEPGMEIVFTYYGLLANTDIEKSTAGVQPRVSGYGRNVEETYYSEEETIWGLIQRAHDGIREDNYEPIRWDAIRENACDRCDYRSMCTDALAEEVQF</sequence>
<dbReference type="InterPro" id="IPR038726">
    <property type="entry name" value="PDDEXK_AddAB-type"/>
</dbReference>
<dbReference type="Pfam" id="PF12705">
    <property type="entry name" value="PDDEXK_1"/>
    <property type="match status" value="1"/>
</dbReference>
<feature type="domain" description="PD-(D/E)XK endonuclease-like" evidence="1">
    <location>
        <begin position="11"/>
        <end position="235"/>
    </location>
</feature>